<dbReference type="SUPFAM" id="SSF53187">
    <property type="entry name" value="Zn-dependent exopeptidases"/>
    <property type="match status" value="1"/>
</dbReference>
<dbReference type="PROSITE" id="PS00759">
    <property type="entry name" value="ARGE_DAPE_CPG2_2"/>
    <property type="match status" value="1"/>
</dbReference>
<dbReference type="GO" id="GO:0016805">
    <property type="term" value="F:dipeptidase activity"/>
    <property type="evidence" value="ECO:0007669"/>
    <property type="project" value="UniProtKB-KW"/>
</dbReference>
<evidence type="ECO:0000313" key="9">
    <source>
        <dbReference type="EMBL" id="HIU44974.1"/>
    </source>
</evidence>
<dbReference type="Gene3D" id="3.40.630.10">
    <property type="entry name" value="Zn peptidases"/>
    <property type="match status" value="1"/>
</dbReference>
<comment type="caution">
    <text evidence="9">The sequence shown here is derived from an EMBL/GenBank/DDBJ whole genome shotgun (WGS) entry which is preliminary data.</text>
</comment>
<dbReference type="GO" id="GO:0006508">
    <property type="term" value="P:proteolysis"/>
    <property type="evidence" value="ECO:0007669"/>
    <property type="project" value="UniProtKB-KW"/>
</dbReference>
<dbReference type="GO" id="GO:0008270">
    <property type="term" value="F:zinc ion binding"/>
    <property type="evidence" value="ECO:0007669"/>
    <property type="project" value="InterPro"/>
</dbReference>
<keyword evidence="6" id="KW-0862">Zinc</keyword>
<dbReference type="PANTHER" id="PTHR43808">
    <property type="entry name" value="ACETYLORNITHINE DEACETYLASE"/>
    <property type="match status" value="1"/>
</dbReference>
<dbReference type="PROSITE" id="PS00758">
    <property type="entry name" value="ARGE_DAPE_CPG2_1"/>
    <property type="match status" value="1"/>
</dbReference>
<name>A0A9D1S1X7_9FIRM</name>
<sequence>MPNFRKICAKYDKDAALLLQELVKIDSTYDEKTATPQTPYGKGVDKALSKLLEVAKSHGFKVEKTNNRCAEIIAGEEGPIIGVYAHLDVVPASGKWDNPPFAAKVIGQGKQAKMIGRGTSDDKGPLVAAYYAMKALKDEGLINGYRVRLVAGGDEERGSSCLSSYFESGKEQAKFGFTPDADFPLIYAEKGIIHGTLVKMVDLSPIIAISGGTVVNAVADKVMVTLAHSKAVEAAFKADPKLGDYSHEGELGIALFKGKSAHASTPELGESAFAKAFLTLGKALKMPLLEKLGLLISSTSGDVFGGDDVSKELGASTYSYGLCSYDSNKHVLKLSLDYRYGESASPKQAIKKLEDYSTFNFVESSSAPILLFDKKSDLVSTLMKSYRHMTHRLFDKPMAIGGGTYAKEAKNTVAYGSAFKGHPGDIHSPNEYIYLDDLYAQIGIYADAIFALGKKAK</sequence>
<dbReference type="InterPro" id="IPR001261">
    <property type="entry name" value="ArgE/DapE_CS"/>
</dbReference>
<evidence type="ECO:0000256" key="7">
    <source>
        <dbReference type="ARBA" id="ARBA00022997"/>
    </source>
</evidence>
<protein>
    <submittedName>
        <fullName evidence="9">Sapep family Mn(2+)-dependent dipeptidase</fullName>
        <ecNumber evidence="9">3.4.13.-</ecNumber>
    </submittedName>
</protein>
<dbReference type="GO" id="GO:0006526">
    <property type="term" value="P:L-arginine biosynthetic process"/>
    <property type="evidence" value="ECO:0007669"/>
    <property type="project" value="TreeGrafter"/>
</dbReference>
<dbReference type="InterPro" id="IPR036264">
    <property type="entry name" value="Bact_exopeptidase_dim_dom"/>
</dbReference>
<dbReference type="GO" id="GO:0008237">
    <property type="term" value="F:metallopeptidase activity"/>
    <property type="evidence" value="ECO:0007669"/>
    <property type="project" value="UniProtKB-KW"/>
</dbReference>
<organism evidence="9 10">
    <name type="scientific">Candidatus Alloenteromonas pullicola</name>
    <dbReference type="NCBI Taxonomy" id="2840784"/>
    <lineage>
        <taxon>Bacteria</taxon>
        <taxon>Bacillati</taxon>
        <taxon>Bacillota</taxon>
        <taxon>Bacillota incertae sedis</taxon>
        <taxon>Candidatus Alloenteromonas</taxon>
    </lineage>
</organism>
<evidence type="ECO:0000256" key="3">
    <source>
        <dbReference type="ARBA" id="ARBA00022670"/>
    </source>
</evidence>
<proteinExistence type="inferred from homology"/>
<evidence type="ECO:0000256" key="8">
    <source>
        <dbReference type="ARBA" id="ARBA00023049"/>
    </source>
</evidence>
<dbReference type="EMBL" id="DVMV01000012">
    <property type="protein sequence ID" value="HIU44974.1"/>
    <property type="molecule type" value="Genomic_DNA"/>
</dbReference>
<evidence type="ECO:0000256" key="6">
    <source>
        <dbReference type="ARBA" id="ARBA00022833"/>
    </source>
</evidence>
<evidence type="ECO:0000256" key="4">
    <source>
        <dbReference type="ARBA" id="ARBA00022723"/>
    </source>
</evidence>
<dbReference type="GO" id="GO:0008777">
    <property type="term" value="F:acetylornithine deacetylase activity"/>
    <property type="evidence" value="ECO:0007669"/>
    <property type="project" value="TreeGrafter"/>
</dbReference>
<evidence type="ECO:0000256" key="5">
    <source>
        <dbReference type="ARBA" id="ARBA00022801"/>
    </source>
</evidence>
<accession>A0A9D1S1X7</accession>
<dbReference type="EC" id="3.4.13.-" evidence="9"/>
<dbReference type="Pfam" id="PF01546">
    <property type="entry name" value="Peptidase_M20"/>
    <property type="match status" value="1"/>
</dbReference>
<evidence type="ECO:0000256" key="1">
    <source>
        <dbReference type="ARBA" id="ARBA00001947"/>
    </source>
</evidence>
<dbReference type="InterPro" id="IPR010964">
    <property type="entry name" value="M20A_pepV-rel"/>
</dbReference>
<dbReference type="SUPFAM" id="SSF55031">
    <property type="entry name" value="Bacterial exopeptidase dimerisation domain"/>
    <property type="match status" value="1"/>
</dbReference>
<dbReference type="PANTHER" id="PTHR43808:SF31">
    <property type="entry name" value="N-ACETYL-L-CITRULLINE DEACETYLASE"/>
    <property type="match status" value="1"/>
</dbReference>
<gene>
    <name evidence="9" type="ORF">IAC52_01615</name>
</gene>
<keyword evidence="4" id="KW-0479">Metal-binding</keyword>
<dbReference type="AlphaFoldDB" id="A0A9D1S1X7"/>
<reference evidence="9" key="1">
    <citation type="submission" date="2020-10" db="EMBL/GenBank/DDBJ databases">
        <authorList>
            <person name="Gilroy R."/>
        </authorList>
    </citation>
    <scope>NUCLEOTIDE SEQUENCE</scope>
    <source>
        <strain evidence="9">ChiGjej1B1-22543</strain>
    </source>
</reference>
<keyword evidence="5 9" id="KW-0378">Hydrolase</keyword>
<dbReference type="Gene3D" id="3.30.70.360">
    <property type="match status" value="2"/>
</dbReference>
<reference evidence="9" key="2">
    <citation type="journal article" date="2021" name="PeerJ">
        <title>Extensive microbial diversity within the chicken gut microbiome revealed by metagenomics and culture.</title>
        <authorList>
            <person name="Gilroy R."/>
            <person name="Ravi A."/>
            <person name="Getino M."/>
            <person name="Pursley I."/>
            <person name="Horton D.L."/>
            <person name="Alikhan N.F."/>
            <person name="Baker D."/>
            <person name="Gharbi K."/>
            <person name="Hall N."/>
            <person name="Watson M."/>
            <person name="Adriaenssens E.M."/>
            <person name="Foster-Nyarko E."/>
            <person name="Jarju S."/>
            <person name="Secka A."/>
            <person name="Antonio M."/>
            <person name="Oren A."/>
            <person name="Chaudhuri R.R."/>
            <person name="La Ragione R."/>
            <person name="Hildebrand F."/>
            <person name="Pallen M.J."/>
        </authorList>
    </citation>
    <scope>NUCLEOTIDE SEQUENCE</scope>
    <source>
        <strain evidence="9">ChiGjej1B1-22543</strain>
    </source>
</reference>
<dbReference type="Proteomes" id="UP000824070">
    <property type="component" value="Unassembled WGS sequence"/>
</dbReference>
<comment type="similarity">
    <text evidence="2">Belongs to the peptidase M20A family.</text>
</comment>
<evidence type="ECO:0000256" key="2">
    <source>
        <dbReference type="ARBA" id="ARBA00006247"/>
    </source>
</evidence>
<keyword evidence="3" id="KW-0645">Protease</keyword>
<dbReference type="NCBIfam" id="TIGR01887">
    <property type="entry name" value="dipeptidaselike"/>
    <property type="match status" value="1"/>
</dbReference>
<keyword evidence="7 9" id="KW-0224">Dipeptidase</keyword>
<dbReference type="InterPro" id="IPR002933">
    <property type="entry name" value="Peptidase_M20"/>
</dbReference>
<evidence type="ECO:0000313" key="10">
    <source>
        <dbReference type="Proteomes" id="UP000824070"/>
    </source>
</evidence>
<comment type="cofactor">
    <cofactor evidence="1">
        <name>Zn(2+)</name>
        <dbReference type="ChEBI" id="CHEBI:29105"/>
    </cofactor>
</comment>
<keyword evidence="8" id="KW-0482">Metalloprotease</keyword>
<dbReference type="InterPro" id="IPR050072">
    <property type="entry name" value="Peptidase_M20A"/>
</dbReference>